<reference evidence="2" key="1">
    <citation type="journal article" date="2023" name="Mol. Phylogenet. Evol.">
        <title>Genome-scale phylogeny and comparative genomics of the fungal order Sordariales.</title>
        <authorList>
            <person name="Hensen N."/>
            <person name="Bonometti L."/>
            <person name="Westerberg I."/>
            <person name="Brannstrom I.O."/>
            <person name="Guillou S."/>
            <person name="Cros-Aarteil S."/>
            <person name="Calhoun S."/>
            <person name="Haridas S."/>
            <person name="Kuo A."/>
            <person name="Mondo S."/>
            <person name="Pangilinan J."/>
            <person name="Riley R."/>
            <person name="LaButti K."/>
            <person name="Andreopoulos B."/>
            <person name="Lipzen A."/>
            <person name="Chen C."/>
            <person name="Yan M."/>
            <person name="Daum C."/>
            <person name="Ng V."/>
            <person name="Clum A."/>
            <person name="Steindorff A."/>
            <person name="Ohm R.A."/>
            <person name="Martin F."/>
            <person name="Silar P."/>
            <person name="Natvig D.O."/>
            <person name="Lalanne C."/>
            <person name="Gautier V."/>
            <person name="Ament-Velasquez S.L."/>
            <person name="Kruys A."/>
            <person name="Hutchinson M.I."/>
            <person name="Powell A.J."/>
            <person name="Barry K."/>
            <person name="Miller A.N."/>
            <person name="Grigoriev I.V."/>
            <person name="Debuchy R."/>
            <person name="Gladieux P."/>
            <person name="Hiltunen Thoren M."/>
            <person name="Johannesson H."/>
        </authorList>
    </citation>
    <scope>NUCLEOTIDE SEQUENCE</scope>
    <source>
        <strain evidence="2">CBS 560.94</strain>
    </source>
</reference>
<reference evidence="2" key="2">
    <citation type="submission" date="2023-06" db="EMBL/GenBank/DDBJ databases">
        <authorList>
            <consortium name="Lawrence Berkeley National Laboratory"/>
            <person name="Haridas S."/>
            <person name="Hensen N."/>
            <person name="Bonometti L."/>
            <person name="Westerberg I."/>
            <person name="Brannstrom I.O."/>
            <person name="Guillou S."/>
            <person name="Cros-Aarteil S."/>
            <person name="Calhoun S."/>
            <person name="Kuo A."/>
            <person name="Mondo S."/>
            <person name="Pangilinan J."/>
            <person name="Riley R."/>
            <person name="Labutti K."/>
            <person name="Andreopoulos B."/>
            <person name="Lipzen A."/>
            <person name="Chen C."/>
            <person name="Yanf M."/>
            <person name="Daum C."/>
            <person name="Ng V."/>
            <person name="Clum A."/>
            <person name="Steindorff A."/>
            <person name="Ohm R."/>
            <person name="Martin F."/>
            <person name="Silar P."/>
            <person name="Natvig D."/>
            <person name="Lalanne C."/>
            <person name="Gautier V."/>
            <person name="Ament-Velasquez S.L."/>
            <person name="Kruys A."/>
            <person name="Hutchinson M.I."/>
            <person name="Powell A.J."/>
            <person name="Barry K."/>
            <person name="Miller A.N."/>
            <person name="Grigoriev I.V."/>
            <person name="Debuchy R."/>
            <person name="Gladieux P."/>
            <person name="Thoren M.H."/>
            <person name="Johannesson H."/>
        </authorList>
    </citation>
    <scope>NUCLEOTIDE SEQUENCE</scope>
    <source>
        <strain evidence="2">CBS 560.94</strain>
    </source>
</reference>
<name>A0AAE0MUQ7_9PEZI</name>
<evidence type="ECO:0000313" key="2">
    <source>
        <dbReference type="EMBL" id="KAK3351727.1"/>
    </source>
</evidence>
<comment type="caution">
    <text evidence="2">The sequence shown here is derived from an EMBL/GenBank/DDBJ whole genome shotgun (WGS) entry which is preliminary data.</text>
</comment>
<dbReference type="RefSeq" id="XP_062685022.1">
    <property type="nucleotide sequence ID" value="XM_062825478.1"/>
</dbReference>
<feature type="compositionally biased region" description="Basic and acidic residues" evidence="1">
    <location>
        <begin position="19"/>
        <end position="29"/>
    </location>
</feature>
<dbReference type="AlphaFoldDB" id="A0AAE0MUQ7"/>
<keyword evidence="3" id="KW-1185">Reference proteome</keyword>
<evidence type="ECO:0000256" key="1">
    <source>
        <dbReference type="SAM" id="MobiDB-lite"/>
    </source>
</evidence>
<protein>
    <submittedName>
        <fullName evidence="2">Uncharacterized protein</fullName>
    </submittedName>
</protein>
<dbReference type="GeneID" id="87862632"/>
<sequence>MTPSSPSRHFGCSAVGNRAADEHDSRKTLEGRKNSWIPVAWKYLHLPPRMGRYNTPSVTSVCFFCASVLQFSATSFSSPTGHLPTTDRANKDQLDIVIRGNYHCAHRISTSSSLDDSHKQPRITRVPLARRLPWDTPRVYCGTWVASGDLTAATLSTQKVSQIPMEARTNQAIETITTPQYGCLTLNNAFVVITPKMGSRPPLLTQY</sequence>
<dbReference type="EMBL" id="JAUEPP010000002">
    <property type="protein sequence ID" value="KAK3351727.1"/>
    <property type="molecule type" value="Genomic_DNA"/>
</dbReference>
<dbReference type="Proteomes" id="UP001278500">
    <property type="component" value="Unassembled WGS sequence"/>
</dbReference>
<proteinExistence type="predicted"/>
<feature type="region of interest" description="Disordered" evidence="1">
    <location>
        <begin position="1"/>
        <end position="29"/>
    </location>
</feature>
<gene>
    <name evidence="2" type="ORF">B0H65DRAFT_440579</name>
</gene>
<accession>A0AAE0MUQ7</accession>
<evidence type="ECO:0000313" key="3">
    <source>
        <dbReference type="Proteomes" id="UP001278500"/>
    </source>
</evidence>
<organism evidence="2 3">
    <name type="scientific">Neurospora tetraspora</name>
    <dbReference type="NCBI Taxonomy" id="94610"/>
    <lineage>
        <taxon>Eukaryota</taxon>
        <taxon>Fungi</taxon>
        <taxon>Dikarya</taxon>
        <taxon>Ascomycota</taxon>
        <taxon>Pezizomycotina</taxon>
        <taxon>Sordariomycetes</taxon>
        <taxon>Sordariomycetidae</taxon>
        <taxon>Sordariales</taxon>
        <taxon>Sordariaceae</taxon>
        <taxon>Neurospora</taxon>
    </lineage>
</organism>